<organism evidence="14 15">
    <name type="scientific">Calidifontibacter indicus</name>
    <dbReference type="NCBI Taxonomy" id="419650"/>
    <lineage>
        <taxon>Bacteria</taxon>
        <taxon>Bacillati</taxon>
        <taxon>Actinomycetota</taxon>
        <taxon>Actinomycetes</taxon>
        <taxon>Micrococcales</taxon>
        <taxon>Dermacoccaceae</taxon>
        <taxon>Calidifontibacter</taxon>
    </lineage>
</organism>
<sequence length="281" mass="29205">MSPVFDLSDEQGRTDGIAAAVEAARMGRCVVLPTDTVYGIGTDAFSAAGVDALLAAKGRGRDMPPPVLIGDVAAVDGLATAVPSYARRLIDAFWPGGLTLVFRSQPSLAWDLGDTNGTVALRIPDDELTLAVLREVGPMAVSSANRSGEPTVTTITEAGFAFGPAVDVYLDAGVRNGDTPSTILDCTKADPVVLRAGAITVEQLREVLGPVELVDPFAEQPPDDAVDHPADDAEGAAPIAPEIDPATGERVPLDGPIDLAKHEDPSEDTSEPEQPDHEVNP</sequence>
<dbReference type="GO" id="GO:0005524">
    <property type="term" value="F:ATP binding"/>
    <property type="evidence" value="ECO:0007669"/>
    <property type="project" value="UniProtKB-KW"/>
</dbReference>
<dbReference type="NCBIfam" id="TIGR00057">
    <property type="entry name" value="L-threonylcarbamoyladenylate synthase"/>
    <property type="match status" value="1"/>
</dbReference>
<evidence type="ECO:0000256" key="5">
    <source>
        <dbReference type="ARBA" id="ARBA00022679"/>
    </source>
</evidence>
<evidence type="ECO:0000256" key="11">
    <source>
        <dbReference type="ARBA" id="ARBA00048366"/>
    </source>
</evidence>
<dbReference type="RefSeq" id="WP_115923606.1">
    <property type="nucleotide sequence ID" value="NZ_QTUA01000001.1"/>
</dbReference>
<keyword evidence="5" id="KW-0808">Transferase</keyword>
<dbReference type="GO" id="GO:0061710">
    <property type="term" value="F:L-threonylcarbamoyladenylate synthase"/>
    <property type="evidence" value="ECO:0007669"/>
    <property type="project" value="UniProtKB-EC"/>
</dbReference>
<evidence type="ECO:0000256" key="1">
    <source>
        <dbReference type="ARBA" id="ARBA00004496"/>
    </source>
</evidence>
<evidence type="ECO:0000256" key="10">
    <source>
        <dbReference type="ARBA" id="ARBA00029774"/>
    </source>
</evidence>
<name>A0A3D9UV36_9MICO</name>
<evidence type="ECO:0000256" key="4">
    <source>
        <dbReference type="ARBA" id="ARBA00022490"/>
    </source>
</evidence>
<protein>
    <recommendedName>
        <fullName evidence="10">L-threonylcarbamoyladenylate synthase</fullName>
        <ecNumber evidence="3">2.7.7.87</ecNumber>
    </recommendedName>
    <alternativeName>
        <fullName evidence="10">L-threonylcarbamoyladenylate synthase</fullName>
    </alternativeName>
</protein>
<dbReference type="GO" id="GO:0005737">
    <property type="term" value="C:cytoplasm"/>
    <property type="evidence" value="ECO:0007669"/>
    <property type="project" value="UniProtKB-SubCell"/>
</dbReference>
<feature type="domain" description="YrdC-like" evidence="13">
    <location>
        <begin position="14"/>
        <end position="199"/>
    </location>
</feature>
<reference evidence="14 15" key="1">
    <citation type="submission" date="2018-08" db="EMBL/GenBank/DDBJ databases">
        <title>Sequencing the genomes of 1000 actinobacteria strains.</title>
        <authorList>
            <person name="Klenk H.-P."/>
        </authorList>
    </citation>
    <scope>NUCLEOTIDE SEQUENCE [LARGE SCALE GENOMIC DNA]</scope>
    <source>
        <strain evidence="14 15">DSM 22967</strain>
    </source>
</reference>
<keyword evidence="7" id="KW-0548">Nucleotidyltransferase</keyword>
<dbReference type="Gene3D" id="3.90.870.10">
    <property type="entry name" value="DHBP synthase"/>
    <property type="match status" value="1"/>
</dbReference>
<comment type="caution">
    <text evidence="14">The sequence shown here is derived from an EMBL/GenBank/DDBJ whole genome shotgun (WGS) entry which is preliminary data.</text>
</comment>
<evidence type="ECO:0000256" key="7">
    <source>
        <dbReference type="ARBA" id="ARBA00022695"/>
    </source>
</evidence>
<dbReference type="Pfam" id="PF01300">
    <property type="entry name" value="Sua5_yciO_yrdC"/>
    <property type="match status" value="1"/>
</dbReference>
<comment type="similarity">
    <text evidence="2">Belongs to the SUA5 family.</text>
</comment>
<dbReference type="SUPFAM" id="SSF55821">
    <property type="entry name" value="YrdC/RibB"/>
    <property type="match status" value="1"/>
</dbReference>
<dbReference type="GO" id="GO:0006450">
    <property type="term" value="P:regulation of translational fidelity"/>
    <property type="evidence" value="ECO:0007669"/>
    <property type="project" value="TreeGrafter"/>
</dbReference>
<dbReference type="Proteomes" id="UP000256253">
    <property type="component" value="Unassembled WGS sequence"/>
</dbReference>
<evidence type="ECO:0000256" key="12">
    <source>
        <dbReference type="SAM" id="MobiDB-lite"/>
    </source>
</evidence>
<dbReference type="EMBL" id="QTUA01000001">
    <property type="protein sequence ID" value="REF31820.1"/>
    <property type="molecule type" value="Genomic_DNA"/>
</dbReference>
<evidence type="ECO:0000313" key="15">
    <source>
        <dbReference type="Proteomes" id="UP000256253"/>
    </source>
</evidence>
<dbReference type="PROSITE" id="PS51163">
    <property type="entry name" value="YRDC"/>
    <property type="match status" value="1"/>
</dbReference>
<keyword evidence="15" id="KW-1185">Reference proteome</keyword>
<keyword evidence="9" id="KW-0067">ATP-binding</keyword>
<keyword evidence="4" id="KW-0963">Cytoplasm</keyword>
<dbReference type="EC" id="2.7.7.87" evidence="3"/>
<dbReference type="PANTHER" id="PTHR17490">
    <property type="entry name" value="SUA5"/>
    <property type="match status" value="1"/>
</dbReference>
<dbReference type="GO" id="GO:0003725">
    <property type="term" value="F:double-stranded RNA binding"/>
    <property type="evidence" value="ECO:0007669"/>
    <property type="project" value="InterPro"/>
</dbReference>
<evidence type="ECO:0000256" key="8">
    <source>
        <dbReference type="ARBA" id="ARBA00022741"/>
    </source>
</evidence>
<dbReference type="OrthoDB" id="9814580at2"/>
<accession>A0A3D9UV36</accession>
<comment type="subcellular location">
    <subcellularLocation>
        <location evidence="1">Cytoplasm</location>
    </subcellularLocation>
</comment>
<comment type="catalytic activity">
    <reaction evidence="11">
        <text>L-threonine + hydrogencarbonate + ATP = L-threonylcarbamoyladenylate + diphosphate + H2O</text>
        <dbReference type="Rhea" id="RHEA:36407"/>
        <dbReference type="ChEBI" id="CHEBI:15377"/>
        <dbReference type="ChEBI" id="CHEBI:17544"/>
        <dbReference type="ChEBI" id="CHEBI:30616"/>
        <dbReference type="ChEBI" id="CHEBI:33019"/>
        <dbReference type="ChEBI" id="CHEBI:57926"/>
        <dbReference type="ChEBI" id="CHEBI:73682"/>
        <dbReference type="EC" id="2.7.7.87"/>
    </reaction>
</comment>
<evidence type="ECO:0000313" key="14">
    <source>
        <dbReference type="EMBL" id="REF31820.1"/>
    </source>
</evidence>
<dbReference type="InterPro" id="IPR006070">
    <property type="entry name" value="Sua5-like_dom"/>
</dbReference>
<dbReference type="InterPro" id="IPR017945">
    <property type="entry name" value="DHBP_synth_RibB-like_a/b_dom"/>
</dbReference>
<dbReference type="AlphaFoldDB" id="A0A3D9UV36"/>
<proteinExistence type="inferred from homology"/>
<gene>
    <name evidence="14" type="ORF">DFJ65_2902</name>
</gene>
<dbReference type="GO" id="GO:0000049">
    <property type="term" value="F:tRNA binding"/>
    <property type="evidence" value="ECO:0007669"/>
    <property type="project" value="TreeGrafter"/>
</dbReference>
<evidence type="ECO:0000259" key="13">
    <source>
        <dbReference type="PROSITE" id="PS51163"/>
    </source>
</evidence>
<dbReference type="InterPro" id="IPR050156">
    <property type="entry name" value="TC-AMP_synthase_SUA5"/>
</dbReference>
<dbReference type="PANTHER" id="PTHR17490:SF16">
    <property type="entry name" value="THREONYLCARBAMOYL-AMP SYNTHASE"/>
    <property type="match status" value="1"/>
</dbReference>
<evidence type="ECO:0000256" key="2">
    <source>
        <dbReference type="ARBA" id="ARBA00007663"/>
    </source>
</evidence>
<feature type="region of interest" description="Disordered" evidence="12">
    <location>
        <begin position="216"/>
        <end position="281"/>
    </location>
</feature>
<evidence type="ECO:0000256" key="6">
    <source>
        <dbReference type="ARBA" id="ARBA00022694"/>
    </source>
</evidence>
<keyword evidence="8" id="KW-0547">Nucleotide-binding</keyword>
<keyword evidence="6" id="KW-0819">tRNA processing</keyword>
<evidence type="ECO:0000256" key="9">
    <source>
        <dbReference type="ARBA" id="ARBA00022840"/>
    </source>
</evidence>
<dbReference type="GO" id="GO:0008033">
    <property type="term" value="P:tRNA processing"/>
    <property type="evidence" value="ECO:0007669"/>
    <property type="project" value="UniProtKB-KW"/>
</dbReference>
<evidence type="ECO:0000256" key="3">
    <source>
        <dbReference type="ARBA" id="ARBA00012584"/>
    </source>
</evidence>